<feature type="compositionally biased region" description="Polar residues" evidence="1">
    <location>
        <begin position="65"/>
        <end position="81"/>
    </location>
</feature>
<dbReference type="Proteomes" id="UP000187609">
    <property type="component" value="Unassembled WGS sequence"/>
</dbReference>
<comment type="caution">
    <text evidence="2">The sequence shown here is derived from an EMBL/GenBank/DDBJ whole genome shotgun (WGS) entry which is preliminary data.</text>
</comment>
<dbReference type="AlphaFoldDB" id="A0A1J6HUV9"/>
<name>A0A1J6HUV9_NICAT</name>
<keyword evidence="3" id="KW-1185">Reference proteome</keyword>
<evidence type="ECO:0000313" key="3">
    <source>
        <dbReference type="Proteomes" id="UP000187609"/>
    </source>
</evidence>
<dbReference type="SMR" id="A0A1J6HUV9"/>
<organism evidence="2 3">
    <name type="scientific">Nicotiana attenuata</name>
    <name type="common">Coyote tobacco</name>
    <dbReference type="NCBI Taxonomy" id="49451"/>
    <lineage>
        <taxon>Eukaryota</taxon>
        <taxon>Viridiplantae</taxon>
        <taxon>Streptophyta</taxon>
        <taxon>Embryophyta</taxon>
        <taxon>Tracheophyta</taxon>
        <taxon>Spermatophyta</taxon>
        <taxon>Magnoliopsida</taxon>
        <taxon>eudicotyledons</taxon>
        <taxon>Gunneridae</taxon>
        <taxon>Pentapetalae</taxon>
        <taxon>asterids</taxon>
        <taxon>lamiids</taxon>
        <taxon>Solanales</taxon>
        <taxon>Solanaceae</taxon>
        <taxon>Nicotianoideae</taxon>
        <taxon>Nicotianeae</taxon>
        <taxon>Nicotiana</taxon>
    </lineage>
</organism>
<feature type="region of interest" description="Disordered" evidence="1">
    <location>
        <begin position="49"/>
        <end position="107"/>
    </location>
</feature>
<proteinExistence type="predicted"/>
<dbReference type="STRING" id="49451.A0A1J6HUV9"/>
<evidence type="ECO:0000256" key="1">
    <source>
        <dbReference type="SAM" id="MobiDB-lite"/>
    </source>
</evidence>
<dbReference type="EMBL" id="MJEQ01037194">
    <property type="protein sequence ID" value="OIS96209.1"/>
    <property type="molecule type" value="Genomic_DNA"/>
</dbReference>
<sequence>MVRMNATSGAEFTSLPVTCRRNSTVGGSDYVITTSDTAFIQTRLDLNRSSDSSWFSEGDCESHRMGQSFSSPRLEYQSRTLQMPGEDTTSHPSLPLLLHYFPPSRRD</sequence>
<protein>
    <submittedName>
        <fullName evidence="2">Uncharacterized protein</fullName>
    </submittedName>
</protein>
<accession>A0A1J6HUV9</accession>
<dbReference type="Gramene" id="OIS96209">
    <property type="protein sequence ID" value="OIS96209"/>
    <property type="gene ID" value="A4A49_53988"/>
</dbReference>
<evidence type="ECO:0000313" key="2">
    <source>
        <dbReference type="EMBL" id="OIS96209.1"/>
    </source>
</evidence>
<reference evidence="2" key="1">
    <citation type="submission" date="2016-11" db="EMBL/GenBank/DDBJ databases">
        <title>The genome of Nicotiana attenuata.</title>
        <authorList>
            <person name="Xu S."/>
            <person name="Brockmoeller T."/>
            <person name="Gaquerel E."/>
            <person name="Navarro A."/>
            <person name="Kuhl H."/>
            <person name="Gase K."/>
            <person name="Ling Z."/>
            <person name="Zhou W."/>
            <person name="Kreitzer C."/>
            <person name="Stanke M."/>
            <person name="Tang H."/>
            <person name="Lyons E."/>
            <person name="Pandey P."/>
            <person name="Pandey S.P."/>
            <person name="Timmermann B."/>
            <person name="Baldwin I.T."/>
        </authorList>
    </citation>
    <scope>NUCLEOTIDE SEQUENCE [LARGE SCALE GENOMIC DNA]</scope>
    <source>
        <strain evidence="2">UT</strain>
    </source>
</reference>
<gene>
    <name evidence="2" type="ORF">A4A49_53988</name>
</gene>